<accession>A0A6J6EWY8</accession>
<dbReference type="Gene3D" id="1.10.443.10">
    <property type="entry name" value="Intergrase catalytic core"/>
    <property type="match status" value="1"/>
</dbReference>
<dbReference type="AlphaFoldDB" id="A0A6J6EWY8"/>
<dbReference type="GO" id="GO:0015074">
    <property type="term" value="P:DNA integration"/>
    <property type="evidence" value="ECO:0007669"/>
    <property type="project" value="UniProtKB-KW"/>
</dbReference>
<keyword evidence="4" id="KW-1179">Viral genome integration</keyword>
<evidence type="ECO:0000259" key="6">
    <source>
        <dbReference type="PROSITE" id="PS51898"/>
    </source>
</evidence>
<dbReference type="PANTHER" id="PTHR30629">
    <property type="entry name" value="PROPHAGE INTEGRASE"/>
    <property type="match status" value="1"/>
</dbReference>
<feature type="domain" description="Tyr recombinase" evidence="6">
    <location>
        <begin position="178"/>
        <end position="356"/>
    </location>
</feature>
<dbReference type="SUPFAM" id="SSF56349">
    <property type="entry name" value="DNA breaking-rejoining enzymes"/>
    <property type="match status" value="1"/>
</dbReference>
<name>A0A6J6EWY8_9ZZZZ</name>
<evidence type="ECO:0000256" key="4">
    <source>
        <dbReference type="ARBA" id="ARBA00023195"/>
    </source>
</evidence>
<dbReference type="EMBL" id="CAEZTT010000088">
    <property type="protein sequence ID" value="CAB4579234.1"/>
    <property type="molecule type" value="Genomic_DNA"/>
</dbReference>
<dbReference type="GO" id="GO:0006310">
    <property type="term" value="P:DNA recombination"/>
    <property type="evidence" value="ECO:0007669"/>
    <property type="project" value="UniProtKB-KW"/>
</dbReference>
<dbReference type="InterPro" id="IPR013762">
    <property type="entry name" value="Integrase-like_cat_sf"/>
</dbReference>
<dbReference type="PROSITE" id="PS51898">
    <property type="entry name" value="TYR_RECOMBINASE"/>
    <property type="match status" value="1"/>
</dbReference>
<proteinExistence type="inferred from homology"/>
<evidence type="ECO:0000313" key="7">
    <source>
        <dbReference type="EMBL" id="CAB4579234.1"/>
    </source>
</evidence>
<protein>
    <submittedName>
        <fullName evidence="7">Unannotated protein</fullName>
    </submittedName>
</protein>
<dbReference type="Pfam" id="PF00589">
    <property type="entry name" value="Phage_integrase"/>
    <property type="match status" value="1"/>
</dbReference>
<dbReference type="InterPro" id="IPR002104">
    <property type="entry name" value="Integrase_catalytic"/>
</dbReference>
<dbReference type="PANTHER" id="PTHR30629:SF2">
    <property type="entry name" value="PROPHAGE INTEGRASE INTS-RELATED"/>
    <property type="match status" value="1"/>
</dbReference>
<gene>
    <name evidence="7" type="ORF">UFOPK1726_00784</name>
</gene>
<dbReference type="GO" id="GO:0075713">
    <property type="term" value="P:establishment of integrated proviral latency"/>
    <property type="evidence" value="ECO:0007669"/>
    <property type="project" value="UniProtKB-KW"/>
</dbReference>
<keyword evidence="2" id="KW-0229">DNA integration</keyword>
<dbReference type="GO" id="GO:0046718">
    <property type="term" value="P:symbiont entry into host cell"/>
    <property type="evidence" value="ECO:0007669"/>
    <property type="project" value="UniProtKB-KW"/>
</dbReference>
<dbReference type="InterPro" id="IPR050808">
    <property type="entry name" value="Phage_Integrase"/>
</dbReference>
<reference evidence="7" key="1">
    <citation type="submission" date="2020-05" db="EMBL/GenBank/DDBJ databases">
        <authorList>
            <person name="Chiriac C."/>
            <person name="Salcher M."/>
            <person name="Ghai R."/>
            <person name="Kavagutti S V."/>
        </authorList>
    </citation>
    <scope>NUCLEOTIDE SEQUENCE</scope>
</reference>
<evidence type="ECO:0000256" key="5">
    <source>
        <dbReference type="ARBA" id="ARBA00023296"/>
    </source>
</evidence>
<evidence type="ECO:0000256" key="3">
    <source>
        <dbReference type="ARBA" id="ARBA00023172"/>
    </source>
</evidence>
<dbReference type="GO" id="GO:0044826">
    <property type="term" value="P:viral genome integration into host DNA"/>
    <property type="evidence" value="ECO:0007669"/>
    <property type="project" value="UniProtKB-KW"/>
</dbReference>
<dbReference type="GO" id="GO:0003677">
    <property type="term" value="F:DNA binding"/>
    <property type="evidence" value="ECO:0007669"/>
    <property type="project" value="InterPro"/>
</dbReference>
<keyword evidence="5" id="KW-1160">Virus entry into host cell</keyword>
<organism evidence="7">
    <name type="scientific">freshwater metagenome</name>
    <dbReference type="NCBI Taxonomy" id="449393"/>
    <lineage>
        <taxon>unclassified sequences</taxon>
        <taxon>metagenomes</taxon>
        <taxon>ecological metagenomes</taxon>
    </lineage>
</organism>
<comment type="similarity">
    <text evidence="1">Belongs to the 'phage' integrase family.</text>
</comment>
<evidence type="ECO:0000256" key="2">
    <source>
        <dbReference type="ARBA" id="ARBA00022908"/>
    </source>
</evidence>
<sequence>MDETPTKPPSPACRPPGVRAVRHRRADGTETLYWYCRLTGIRLPDIADPGFAAAVAAARHQPAARYAPGSLGELLADWRRSPEYRATAPNTQRNRERYLALLDAAEWSTRQVAGLEMEGVRQLRAELLTLRDMLADRRGAGAASVFGQTVATVFAWAVERGRMAFSPLAQLKGMRLGHIPPWTEAEARHAMEKWPEPLRRAVTLAYHIGQRRGDLAALRWEDYDVAAGRITLMPEKTARRRLARGLPPLRLPVPKALAWELRRWRLAEPGATHILTHSGGKPWSKTGLANAVWRQLVAEGWDTRKGLHGLRKLRTERLLEGGATHAETAAAQGWDSVAMVSLYGRGAEQESLARAGVARLEKRVSKTVKNRR</sequence>
<evidence type="ECO:0000256" key="1">
    <source>
        <dbReference type="ARBA" id="ARBA00008857"/>
    </source>
</evidence>
<keyword evidence="3" id="KW-0233">DNA recombination</keyword>
<dbReference type="InterPro" id="IPR011010">
    <property type="entry name" value="DNA_brk_join_enz"/>
</dbReference>